<dbReference type="GO" id="GO:0008380">
    <property type="term" value="P:RNA splicing"/>
    <property type="evidence" value="ECO:0007669"/>
    <property type="project" value="UniProtKB-KW"/>
</dbReference>
<keyword evidence="7" id="KW-0539">Nucleus</keyword>
<evidence type="ECO:0000313" key="13">
    <source>
        <dbReference type="Proteomes" id="UP000233837"/>
    </source>
</evidence>
<evidence type="ECO:0008006" key="14">
    <source>
        <dbReference type="Google" id="ProtNLM"/>
    </source>
</evidence>
<protein>
    <recommendedName>
        <fullName evidence="14">SAP domain-containing protein</fullName>
    </recommendedName>
</protein>
<evidence type="ECO:0000256" key="6">
    <source>
        <dbReference type="ARBA" id="ARBA00023187"/>
    </source>
</evidence>
<dbReference type="STRING" id="906689.A0A2I0VHK7"/>
<dbReference type="PANTHER" id="PTHR12786">
    <property type="entry name" value="SPLICING FACTOR SF3A-RELATED"/>
    <property type="match status" value="1"/>
</dbReference>
<keyword evidence="4" id="KW-0963">Cytoplasm</keyword>
<proteinExistence type="inferred from homology"/>
<reference evidence="12 13" key="1">
    <citation type="journal article" date="2016" name="Sci. Rep.">
        <title>The Dendrobium catenatum Lindl. genome sequence provides insights into polysaccharide synthase, floral development and adaptive evolution.</title>
        <authorList>
            <person name="Zhang G.Q."/>
            <person name="Xu Q."/>
            <person name="Bian C."/>
            <person name="Tsai W.C."/>
            <person name="Yeh C.M."/>
            <person name="Liu K.W."/>
            <person name="Yoshida K."/>
            <person name="Zhang L.S."/>
            <person name="Chang S.B."/>
            <person name="Chen F."/>
            <person name="Shi Y."/>
            <person name="Su Y.Y."/>
            <person name="Zhang Y.Q."/>
            <person name="Chen L.J."/>
            <person name="Yin Y."/>
            <person name="Lin M."/>
            <person name="Huang H."/>
            <person name="Deng H."/>
            <person name="Wang Z.W."/>
            <person name="Zhu S.L."/>
            <person name="Zhao X."/>
            <person name="Deng C."/>
            <person name="Niu S.C."/>
            <person name="Huang J."/>
            <person name="Wang M."/>
            <person name="Liu G.H."/>
            <person name="Yang H.J."/>
            <person name="Xiao X.J."/>
            <person name="Hsiao Y.Y."/>
            <person name="Wu W.L."/>
            <person name="Chen Y.Y."/>
            <person name="Mitsuda N."/>
            <person name="Ohme-Takagi M."/>
            <person name="Luo Y.B."/>
            <person name="Van de Peer Y."/>
            <person name="Liu Z.J."/>
        </authorList>
    </citation>
    <scope>NUCLEOTIDE SEQUENCE [LARGE SCALE GENOMIC DNA]</scope>
    <source>
        <tissue evidence="12">The whole plant</tissue>
    </source>
</reference>
<keyword evidence="6" id="KW-0508">mRNA splicing</keyword>
<evidence type="ECO:0000256" key="1">
    <source>
        <dbReference type="ARBA" id="ARBA00004123"/>
    </source>
</evidence>
<dbReference type="GO" id="GO:0006397">
    <property type="term" value="P:mRNA processing"/>
    <property type="evidence" value="ECO:0007669"/>
    <property type="project" value="UniProtKB-KW"/>
</dbReference>
<dbReference type="InterPro" id="IPR051421">
    <property type="entry name" value="RNA_Proc_DNA_Dmg_Regulator"/>
</dbReference>
<feature type="domain" description="SDE2/SF3A3 SAP" evidence="10">
    <location>
        <begin position="161"/>
        <end position="234"/>
    </location>
</feature>
<keyword evidence="5" id="KW-0507">mRNA processing</keyword>
<accession>A0A2I0VHK7</accession>
<feature type="compositionally biased region" description="Low complexity" evidence="9">
    <location>
        <begin position="155"/>
        <end position="169"/>
    </location>
</feature>
<feature type="region of interest" description="Disordered" evidence="9">
    <location>
        <begin position="104"/>
        <end position="179"/>
    </location>
</feature>
<evidence type="ECO:0000256" key="5">
    <source>
        <dbReference type="ARBA" id="ARBA00022664"/>
    </source>
</evidence>
<dbReference type="Proteomes" id="UP000233837">
    <property type="component" value="Unassembled WGS sequence"/>
</dbReference>
<feature type="domain" description="SDE2-like" evidence="11">
    <location>
        <begin position="1"/>
        <end position="73"/>
    </location>
</feature>
<feature type="compositionally biased region" description="Acidic residues" evidence="9">
    <location>
        <begin position="109"/>
        <end position="126"/>
    </location>
</feature>
<keyword evidence="8" id="KW-0131">Cell cycle</keyword>
<gene>
    <name evidence="12" type="ORF">MA16_Dca027991</name>
</gene>
<sequence>MSGRRLRHVNAERKLEEWKADAEDRRLEKLGEQFLRKRAKETKKNSSVDVDKYLEKYREDSAKCMKEVDESVRQSFDVYRDLKRKTCPSSQRSSKRFKIWLGKKKVDESCSEDDDDVNDSDDDDETEGKSVVLDDGNFLRQNKGANMNPSTVIRSGASSDGESSGGASDQSEEPLNFDKYSSATELEVLGMDRLKMELQARGLKCGGTLQERASRLFLLKTTPLDKVPKKLLAKPSSQGK</sequence>
<organism evidence="12 13">
    <name type="scientific">Dendrobium catenatum</name>
    <dbReference type="NCBI Taxonomy" id="906689"/>
    <lineage>
        <taxon>Eukaryota</taxon>
        <taxon>Viridiplantae</taxon>
        <taxon>Streptophyta</taxon>
        <taxon>Embryophyta</taxon>
        <taxon>Tracheophyta</taxon>
        <taxon>Spermatophyta</taxon>
        <taxon>Magnoliopsida</taxon>
        <taxon>Liliopsida</taxon>
        <taxon>Asparagales</taxon>
        <taxon>Orchidaceae</taxon>
        <taxon>Epidendroideae</taxon>
        <taxon>Malaxideae</taxon>
        <taxon>Dendrobiinae</taxon>
        <taxon>Dendrobium</taxon>
    </lineage>
</organism>
<evidence type="ECO:0000256" key="7">
    <source>
        <dbReference type="ARBA" id="ARBA00023242"/>
    </source>
</evidence>
<name>A0A2I0VHK7_9ASPA</name>
<dbReference type="InterPro" id="IPR053822">
    <property type="entry name" value="SDE2-like_dom"/>
</dbReference>
<dbReference type="Pfam" id="PF13297">
    <property type="entry name" value="SDE2_2C"/>
    <property type="match status" value="1"/>
</dbReference>
<dbReference type="EMBL" id="KZ504197">
    <property type="protein sequence ID" value="PKU62905.1"/>
    <property type="molecule type" value="Genomic_DNA"/>
</dbReference>
<feature type="compositionally biased region" description="Polar residues" evidence="9">
    <location>
        <begin position="139"/>
        <end position="153"/>
    </location>
</feature>
<keyword evidence="13" id="KW-1185">Reference proteome</keyword>
<evidence type="ECO:0000256" key="9">
    <source>
        <dbReference type="SAM" id="MobiDB-lite"/>
    </source>
</evidence>
<dbReference type="Pfam" id="PF22782">
    <property type="entry name" value="SDE2"/>
    <property type="match status" value="1"/>
</dbReference>
<evidence type="ECO:0000313" key="12">
    <source>
        <dbReference type="EMBL" id="PKU62905.1"/>
    </source>
</evidence>
<dbReference type="InterPro" id="IPR025086">
    <property type="entry name" value="SDE2/SF3A3_SAP"/>
</dbReference>
<reference evidence="12 13" key="2">
    <citation type="journal article" date="2017" name="Nature">
        <title>The Apostasia genome and the evolution of orchids.</title>
        <authorList>
            <person name="Zhang G.Q."/>
            <person name="Liu K.W."/>
            <person name="Li Z."/>
            <person name="Lohaus R."/>
            <person name="Hsiao Y.Y."/>
            <person name="Niu S.C."/>
            <person name="Wang J.Y."/>
            <person name="Lin Y.C."/>
            <person name="Xu Q."/>
            <person name="Chen L.J."/>
            <person name="Yoshida K."/>
            <person name="Fujiwara S."/>
            <person name="Wang Z.W."/>
            <person name="Zhang Y.Q."/>
            <person name="Mitsuda N."/>
            <person name="Wang M."/>
            <person name="Liu G.H."/>
            <person name="Pecoraro L."/>
            <person name="Huang H.X."/>
            <person name="Xiao X.J."/>
            <person name="Lin M."/>
            <person name="Wu X.Y."/>
            <person name="Wu W.L."/>
            <person name="Chen Y.Y."/>
            <person name="Chang S.B."/>
            <person name="Sakamoto S."/>
            <person name="Ohme-Takagi M."/>
            <person name="Yagi M."/>
            <person name="Zeng S.J."/>
            <person name="Shen C.Y."/>
            <person name="Yeh C.M."/>
            <person name="Luo Y.B."/>
            <person name="Tsai W.C."/>
            <person name="Van de Peer Y."/>
            <person name="Liu Z.J."/>
        </authorList>
    </citation>
    <scope>NUCLEOTIDE SEQUENCE [LARGE SCALE GENOMIC DNA]</scope>
    <source>
        <tissue evidence="12">The whole plant</tissue>
    </source>
</reference>
<dbReference type="AlphaFoldDB" id="A0A2I0VHK7"/>
<evidence type="ECO:0000256" key="8">
    <source>
        <dbReference type="ARBA" id="ARBA00023306"/>
    </source>
</evidence>
<evidence type="ECO:0000259" key="10">
    <source>
        <dbReference type="Pfam" id="PF13297"/>
    </source>
</evidence>
<evidence type="ECO:0000256" key="4">
    <source>
        <dbReference type="ARBA" id="ARBA00022490"/>
    </source>
</evidence>
<comment type="similarity">
    <text evidence="3">Belongs to the SDE2 family.</text>
</comment>
<evidence type="ECO:0000256" key="2">
    <source>
        <dbReference type="ARBA" id="ARBA00004496"/>
    </source>
</evidence>
<comment type="subcellular location">
    <subcellularLocation>
        <location evidence="2">Cytoplasm</location>
    </subcellularLocation>
    <subcellularLocation>
        <location evidence="1">Nucleus</location>
    </subcellularLocation>
</comment>
<evidence type="ECO:0000259" key="11">
    <source>
        <dbReference type="Pfam" id="PF22782"/>
    </source>
</evidence>
<dbReference type="GO" id="GO:0005634">
    <property type="term" value="C:nucleus"/>
    <property type="evidence" value="ECO:0007669"/>
    <property type="project" value="UniProtKB-SubCell"/>
</dbReference>
<dbReference type="GO" id="GO:0005737">
    <property type="term" value="C:cytoplasm"/>
    <property type="evidence" value="ECO:0007669"/>
    <property type="project" value="UniProtKB-SubCell"/>
</dbReference>
<dbReference type="PANTHER" id="PTHR12786:SF1">
    <property type="entry name" value="SPLICING REGULATOR SDE2"/>
    <property type="match status" value="1"/>
</dbReference>
<evidence type="ECO:0000256" key="3">
    <source>
        <dbReference type="ARBA" id="ARBA00008726"/>
    </source>
</evidence>